<keyword evidence="2" id="KW-1133">Transmembrane helix</keyword>
<feature type="compositionally biased region" description="Basic and acidic residues" evidence="1">
    <location>
        <begin position="721"/>
        <end position="732"/>
    </location>
</feature>
<gene>
    <name evidence="3" type="ORF">METZ01_LOCUS106148</name>
</gene>
<reference evidence="3" key="1">
    <citation type="submission" date="2018-05" db="EMBL/GenBank/DDBJ databases">
        <authorList>
            <person name="Lanie J.A."/>
            <person name="Ng W.-L."/>
            <person name="Kazmierczak K.M."/>
            <person name="Andrzejewski T.M."/>
            <person name="Davidsen T.M."/>
            <person name="Wayne K.J."/>
            <person name="Tettelin H."/>
            <person name="Glass J.I."/>
            <person name="Rusch D."/>
            <person name="Podicherti R."/>
            <person name="Tsui H.-C.T."/>
            <person name="Winkler M.E."/>
        </authorList>
    </citation>
    <scope>NUCLEOTIDE SEQUENCE</scope>
</reference>
<feature type="region of interest" description="Disordered" evidence="1">
    <location>
        <begin position="35"/>
        <end position="55"/>
    </location>
</feature>
<feature type="region of interest" description="Disordered" evidence="1">
    <location>
        <begin position="715"/>
        <end position="739"/>
    </location>
</feature>
<feature type="compositionally biased region" description="Basic and acidic residues" evidence="1">
    <location>
        <begin position="42"/>
        <end position="55"/>
    </location>
</feature>
<organism evidence="3">
    <name type="scientific">marine metagenome</name>
    <dbReference type="NCBI Taxonomy" id="408172"/>
    <lineage>
        <taxon>unclassified sequences</taxon>
        <taxon>metagenomes</taxon>
        <taxon>ecological metagenomes</taxon>
    </lineage>
</organism>
<dbReference type="AlphaFoldDB" id="A0A381WLD1"/>
<feature type="transmembrane region" description="Helical" evidence="2">
    <location>
        <begin position="97"/>
        <end position="115"/>
    </location>
</feature>
<sequence length="739" mass="80085">MPDTPEVQQAKEVKAATIKTNEKLDKLDATIKEQTQVLKGNTPDKPDVEGKKEEKARGAEVLKTLKGLLKATGAGITKGSGGLLDGVKKMFSKYKKIIMGLIGVGIIGFLSQLNMKQLKELWVAFSDALKEIYKTLKPIIIGLGEWAKDTAFPATFEAIKKQFEHVKEMFAGIGEHLKGWEDKSWAERFESIVGVMDTIGTYFWNTALNMMNWGWKLLGGEGSLSKKMKKKWDELFGGEDDGGEGAKGSNFMSMIGSIARGFVGMFVVGKLLPLGWMSTALMKPLQLAITGTGKVLGFAGHLGKGLIKAMPAMGKGTAFAGGILGSLAKKAGIIGLAYAVGAGVYDAYKVAEAGGSVQESFDAGISKFLQIVSVGILSKKRADQWAHNITNFFGDIYDAMFGDKEKVMTKKEIQQERELRSGKKWVQMSQEQRNAAAAELRRKQDLERLGGKSSEIALKKKDTVGLAEQKAAIDREMKGISQVQLAKKGAQDWTKWYELEKQSIAIQKKIAKIEEEKLTNFKKSDLVNMSKGNTRESSWTGQSDDVKRKMNVMGGLFKGGVRITSGWRSTESGNKAMLNRKDPLSGYKGAIEAGLTPAELNAKAGTKERESGIAKLRAGGFMSQHEHGNAIDFSYPAGYSKENFGALKTTLLNTFPGANLLQESDHLHMAFNKATTGIQLAKLEQTSAGLRGGVGGTGSNTNTQVTVGGSNSQHFGANNPTRDDNHVQEDKVGLGYGYG</sequence>
<accession>A0A381WLD1</accession>
<keyword evidence="2" id="KW-0472">Membrane</keyword>
<evidence type="ECO:0000256" key="2">
    <source>
        <dbReference type="SAM" id="Phobius"/>
    </source>
</evidence>
<name>A0A381WLD1_9ZZZZ</name>
<evidence type="ECO:0000313" key="3">
    <source>
        <dbReference type="EMBL" id="SVA53294.1"/>
    </source>
</evidence>
<proteinExistence type="predicted"/>
<protein>
    <submittedName>
        <fullName evidence="3">Uncharacterized protein</fullName>
    </submittedName>
</protein>
<dbReference type="EMBL" id="UINC01012170">
    <property type="protein sequence ID" value="SVA53294.1"/>
    <property type="molecule type" value="Genomic_DNA"/>
</dbReference>
<keyword evidence="2" id="KW-0812">Transmembrane</keyword>
<evidence type="ECO:0000256" key="1">
    <source>
        <dbReference type="SAM" id="MobiDB-lite"/>
    </source>
</evidence>